<dbReference type="InterPro" id="IPR019734">
    <property type="entry name" value="TPR_rpt"/>
</dbReference>
<dbReference type="EMBL" id="LSSK01000046">
    <property type="protein sequence ID" value="OMH85763.1"/>
    <property type="molecule type" value="Genomic_DNA"/>
</dbReference>
<feature type="compositionally biased region" description="Basic and acidic residues" evidence="11">
    <location>
        <begin position="585"/>
        <end position="598"/>
    </location>
</feature>
<dbReference type="PANTHER" id="PTHR14094">
    <property type="entry name" value="SIGNAL RECOGNITION PARTICLE 72"/>
    <property type="match status" value="1"/>
</dbReference>
<dbReference type="Pfam" id="PF17004">
    <property type="entry name" value="SRP_TPR_like"/>
    <property type="match status" value="1"/>
</dbReference>
<protein>
    <recommendedName>
        <fullName evidence="4 9">Signal recognition particle subunit SRP72</fullName>
    </recommendedName>
</protein>
<accession>A0A1R1PXS8</accession>
<comment type="function">
    <text evidence="9">Component of the signal recognition particle (SRP) complex, a ribonucleoprotein complex that mediates the cotranslational targeting of secretory and membrane proteins to the endoplasmic reticulum (ER).</text>
</comment>
<dbReference type="AlphaFoldDB" id="A0A1R1PXS8"/>
<sequence length="654" mass="73368">MAVIETERQEILLRIIEGLKNKKYEIVVEECAKYNQEGRKEKKVVEILIKSLIKMGKYRDAIKEIDEVMEDRRLAKVSVGFEQGYCYFMLGEYEKAIEVVSKLSETEKVLHLKAQIYYKTEEYEKSIEIYERLREGEKGDTKQRDIDINIRASKAAKAQAGSLKEGVKEEDGGRSYEAIFNESFVKVRMGEYERAIEDLENAKKIAETELKEAGYLEEEIEEEVGMILGQIGYVAYLKGDKGQALRIWQQVAKQTGDVVAQAVSIANQTIVQLDKSRAAKHKAINKLNTIKNSKAYKQMMTAQKQVIIYNLARLYLSVGNGLKAKKLVQSDSNLAKTTDMEGLNAYNFETSQNAITKLVELAQREKQNVPLKYVYMALDLLSRKKSPQSKDVFQSIAVLFDDSSLNLANSIEYAPRISLLLRKLSKKHTSSSCDDLCSSFKRCLAKLPSFYSALSLFLLSNSSADSVSSLSSAFSLDSSNLLCAAYLYLVSPNTSTLSSSDSVLSKHLSSCISSTAPSSPLKSSIKFPSYVSSRVRYSTAKSSRKPPQKLSAKKLNTLKAKKRQRYRKNLLSRNPPHSLSQNKPVDQERWIPLHERSYYRPKKSRRANTNASKAASGGGTQGAVSAEAANALNFNSPKSQSSKKSKKSNKSKRR</sequence>
<comment type="similarity">
    <text evidence="3 9">Belongs to the SRP72 family.</text>
</comment>
<evidence type="ECO:0000313" key="14">
    <source>
        <dbReference type="Proteomes" id="UP000188320"/>
    </source>
</evidence>
<keyword evidence="7 9" id="KW-0733">Signal recognition particle</keyword>
<feature type="region of interest" description="Disordered" evidence="11">
    <location>
        <begin position="558"/>
        <end position="654"/>
    </location>
</feature>
<evidence type="ECO:0000256" key="1">
    <source>
        <dbReference type="ARBA" id="ARBA00004240"/>
    </source>
</evidence>
<evidence type="ECO:0000256" key="5">
    <source>
        <dbReference type="ARBA" id="ARBA00022490"/>
    </source>
</evidence>
<evidence type="ECO:0000256" key="6">
    <source>
        <dbReference type="ARBA" id="ARBA00022824"/>
    </source>
</evidence>
<feature type="compositionally biased region" description="Polar residues" evidence="11">
    <location>
        <begin position="571"/>
        <end position="584"/>
    </location>
</feature>
<dbReference type="PIRSF" id="PIRSF038922">
    <property type="entry name" value="SRP72"/>
    <property type="match status" value="1"/>
</dbReference>
<gene>
    <name evidence="13" type="ORF">AX774_g676</name>
</gene>
<proteinExistence type="inferred from homology"/>
<dbReference type="InterPro" id="IPR011990">
    <property type="entry name" value="TPR-like_helical_dom_sf"/>
</dbReference>
<feature type="domain" description="Signal recognition particle SRP72 subunit RNA-binding" evidence="12">
    <location>
        <begin position="541"/>
        <end position="601"/>
    </location>
</feature>
<evidence type="ECO:0000256" key="2">
    <source>
        <dbReference type="ARBA" id="ARBA00004496"/>
    </source>
</evidence>
<reference evidence="14" key="1">
    <citation type="submission" date="2017-01" db="EMBL/GenBank/DDBJ databases">
        <authorList>
            <person name="Wang Y."/>
            <person name="White M."/>
            <person name="Kvist S."/>
            <person name="Moncalvo J.-M."/>
        </authorList>
    </citation>
    <scope>NUCLEOTIDE SEQUENCE [LARGE SCALE GENOMIC DNA]</scope>
    <source>
        <strain evidence="14">COL-18-3</strain>
    </source>
</reference>
<comment type="subcellular location">
    <subcellularLocation>
        <location evidence="2 9">Cytoplasm</location>
    </subcellularLocation>
    <subcellularLocation>
        <location evidence="1">Endoplasmic reticulum</location>
    </subcellularLocation>
</comment>
<keyword evidence="8 9" id="KW-0687">Ribonucleoprotein</keyword>
<dbReference type="SUPFAM" id="SSF48452">
    <property type="entry name" value="TPR-like"/>
    <property type="match status" value="1"/>
</dbReference>
<keyword evidence="14" id="KW-1185">Reference proteome</keyword>
<evidence type="ECO:0000313" key="13">
    <source>
        <dbReference type="EMBL" id="OMH85763.1"/>
    </source>
</evidence>
<evidence type="ECO:0000256" key="9">
    <source>
        <dbReference type="PIRNR" id="PIRNR038922"/>
    </source>
</evidence>
<dbReference type="InterPro" id="IPR031545">
    <property type="entry name" value="SRP72_TPR-like"/>
</dbReference>
<dbReference type="GO" id="GO:0043022">
    <property type="term" value="F:ribosome binding"/>
    <property type="evidence" value="ECO:0007669"/>
    <property type="project" value="TreeGrafter"/>
</dbReference>
<dbReference type="GO" id="GO:0006614">
    <property type="term" value="P:SRP-dependent cotranslational protein targeting to membrane"/>
    <property type="evidence" value="ECO:0007669"/>
    <property type="project" value="UniProtKB-UniRule"/>
</dbReference>
<evidence type="ECO:0000256" key="7">
    <source>
        <dbReference type="ARBA" id="ARBA00023135"/>
    </source>
</evidence>
<comment type="caution">
    <text evidence="13">The sequence shown here is derived from an EMBL/GenBank/DDBJ whole genome shotgun (WGS) entry which is preliminary data.</text>
</comment>
<evidence type="ECO:0000256" key="4">
    <source>
        <dbReference type="ARBA" id="ARBA00018350"/>
    </source>
</evidence>
<evidence type="ECO:0000256" key="3">
    <source>
        <dbReference type="ARBA" id="ARBA00007676"/>
    </source>
</evidence>
<feature type="compositionally biased region" description="Basic residues" evidence="11">
    <location>
        <begin position="559"/>
        <end position="570"/>
    </location>
</feature>
<dbReference type="Pfam" id="PF08492">
    <property type="entry name" value="SRP72"/>
    <property type="match status" value="1"/>
</dbReference>
<feature type="coiled-coil region" evidence="10">
    <location>
        <begin position="189"/>
        <end position="216"/>
    </location>
</feature>
<dbReference type="OrthoDB" id="5421607at2759"/>
<dbReference type="GO" id="GO:0005783">
    <property type="term" value="C:endoplasmic reticulum"/>
    <property type="evidence" value="ECO:0007669"/>
    <property type="project" value="UniProtKB-SubCell"/>
</dbReference>
<keyword evidence="10" id="KW-0175">Coiled coil</keyword>
<evidence type="ECO:0000256" key="10">
    <source>
        <dbReference type="SAM" id="Coils"/>
    </source>
</evidence>
<dbReference type="SMART" id="SM00028">
    <property type="entry name" value="TPR"/>
    <property type="match status" value="3"/>
</dbReference>
<dbReference type="PANTHER" id="PTHR14094:SF9">
    <property type="entry name" value="SIGNAL RECOGNITION PARTICLE SUBUNIT SRP72"/>
    <property type="match status" value="1"/>
</dbReference>
<dbReference type="Proteomes" id="UP000188320">
    <property type="component" value="Unassembled WGS sequence"/>
</dbReference>
<dbReference type="GO" id="GO:0005786">
    <property type="term" value="C:signal recognition particle, endoplasmic reticulum targeting"/>
    <property type="evidence" value="ECO:0007669"/>
    <property type="project" value="UniProtKB-UniRule"/>
</dbReference>
<evidence type="ECO:0000256" key="8">
    <source>
        <dbReference type="ARBA" id="ARBA00023274"/>
    </source>
</evidence>
<keyword evidence="5 9" id="KW-0963">Cytoplasm</keyword>
<feature type="compositionally biased region" description="Basic residues" evidence="11">
    <location>
        <begin position="641"/>
        <end position="654"/>
    </location>
</feature>
<dbReference type="InterPro" id="IPR013699">
    <property type="entry name" value="Signal_recog_part_SRP72_RNA-bd"/>
</dbReference>
<organism evidence="13 14">
    <name type="scientific">Zancudomyces culisetae</name>
    <name type="common">Gut fungus</name>
    <name type="synonym">Smittium culisetae</name>
    <dbReference type="NCBI Taxonomy" id="1213189"/>
    <lineage>
        <taxon>Eukaryota</taxon>
        <taxon>Fungi</taxon>
        <taxon>Fungi incertae sedis</taxon>
        <taxon>Zoopagomycota</taxon>
        <taxon>Kickxellomycotina</taxon>
        <taxon>Harpellomycetes</taxon>
        <taxon>Harpellales</taxon>
        <taxon>Legeriomycetaceae</taxon>
        <taxon>Zancudomyces</taxon>
    </lineage>
</organism>
<evidence type="ECO:0000259" key="12">
    <source>
        <dbReference type="Pfam" id="PF08492"/>
    </source>
</evidence>
<dbReference type="GO" id="GO:0008312">
    <property type="term" value="F:7S RNA binding"/>
    <property type="evidence" value="ECO:0007669"/>
    <property type="project" value="InterPro"/>
</dbReference>
<keyword evidence="6" id="KW-0256">Endoplasmic reticulum</keyword>
<evidence type="ECO:0000256" key="11">
    <source>
        <dbReference type="SAM" id="MobiDB-lite"/>
    </source>
</evidence>
<dbReference type="Gene3D" id="1.25.40.10">
    <property type="entry name" value="Tetratricopeptide repeat domain"/>
    <property type="match status" value="1"/>
</dbReference>
<dbReference type="InterPro" id="IPR026270">
    <property type="entry name" value="SRP72"/>
</dbReference>
<name>A0A1R1PXS8_ZANCU</name>